<dbReference type="AlphaFoldDB" id="A0A017T9Y7"/>
<dbReference type="eggNOG" id="COG0671">
    <property type="taxonomic scope" value="Bacteria"/>
</dbReference>
<organism evidence="3 4">
    <name type="scientific">Chondromyces apiculatus DSM 436</name>
    <dbReference type="NCBI Taxonomy" id="1192034"/>
    <lineage>
        <taxon>Bacteria</taxon>
        <taxon>Pseudomonadati</taxon>
        <taxon>Myxococcota</taxon>
        <taxon>Polyangia</taxon>
        <taxon>Polyangiales</taxon>
        <taxon>Polyangiaceae</taxon>
        <taxon>Chondromyces</taxon>
    </lineage>
</organism>
<comment type="caution">
    <text evidence="3">The sequence shown here is derived from an EMBL/GenBank/DDBJ whole genome shotgun (WGS) entry which is preliminary data.</text>
</comment>
<dbReference type="STRING" id="1192034.CAP_2489"/>
<feature type="transmembrane region" description="Helical" evidence="1">
    <location>
        <begin position="284"/>
        <end position="302"/>
    </location>
</feature>
<feature type="transmembrane region" description="Helical" evidence="1">
    <location>
        <begin position="258"/>
        <end position="278"/>
    </location>
</feature>
<keyword evidence="4" id="KW-1185">Reference proteome</keyword>
<dbReference type="Proteomes" id="UP000019678">
    <property type="component" value="Unassembled WGS sequence"/>
</dbReference>
<evidence type="ECO:0000313" key="4">
    <source>
        <dbReference type="Proteomes" id="UP000019678"/>
    </source>
</evidence>
<sequence>MEDAALPSAPVLKGVLALFTLQDGLLIGYLFAILALLAHAEASAMQAQCTQRTMASIVVMVLGCVFARGATSVSPAIRSVVYKTVLPGIVLMNYLTLRDVLPIIRTDSLDMQLLQFDLAVFGVEPALWLERFNRRPIVEWFSFFYFSYFFICGFYMLLAVWLRPPTRHTTEFAVGTALVYCLGQLGYMAVPGYGPIGALKHLYQGPVDGGFFWGCVMGTVQAGGAMKDIFPSLHTAAPLWFALWAFNGVRYDKRFLPLAVVTAFFSFNIIISTMLLRWHYVIDVLAGLTLAVSASVLSVKLARWEETFRKRLGETQSWFFT</sequence>
<dbReference type="GO" id="GO:0016020">
    <property type="term" value="C:membrane"/>
    <property type="evidence" value="ECO:0007669"/>
    <property type="project" value="UniProtKB-SubCell"/>
</dbReference>
<feature type="transmembrane region" description="Helical" evidence="1">
    <location>
        <begin position="140"/>
        <end position="160"/>
    </location>
</feature>
<reference evidence="3 4" key="1">
    <citation type="submission" date="2013-05" db="EMBL/GenBank/DDBJ databases">
        <title>Genome assembly of Chondromyces apiculatus DSM 436.</title>
        <authorList>
            <person name="Sharma G."/>
            <person name="Khatri I."/>
            <person name="Kaur C."/>
            <person name="Mayilraj S."/>
            <person name="Subramanian S."/>
        </authorList>
    </citation>
    <scope>NUCLEOTIDE SEQUENCE [LARGE SCALE GENOMIC DNA]</scope>
    <source>
        <strain evidence="3 4">DSM 436</strain>
    </source>
</reference>
<keyword evidence="1" id="KW-1133">Transmembrane helix</keyword>
<keyword evidence="1" id="KW-0472">Membrane</keyword>
<dbReference type="EMBL" id="ASRX01000019">
    <property type="protein sequence ID" value="EYF06029.1"/>
    <property type="molecule type" value="Genomic_DNA"/>
</dbReference>
<keyword evidence="1" id="KW-0812">Transmembrane</keyword>
<dbReference type="Pfam" id="PF14378">
    <property type="entry name" value="PAP2_3"/>
    <property type="match status" value="1"/>
</dbReference>
<evidence type="ECO:0000259" key="2">
    <source>
        <dbReference type="Pfam" id="PF14378"/>
    </source>
</evidence>
<feature type="domain" description="Inositolphosphotransferase Aur1/Ipt1" evidence="2">
    <location>
        <begin position="121"/>
        <end position="295"/>
    </location>
</feature>
<protein>
    <submittedName>
        <fullName evidence="3">PAP2 family protein</fullName>
    </submittedName>
</protein>
<dbReference type="Gene3D" id="1.20.144.10">
    <property type="entry name" value="Phosphatidic acid phosphatase type 2/haloperoxidase"/>
    <property type="match status" value="1"/>
</dbReference>
<feature type="transmembrane region" description="Helical" evidence="1">
    <location>
        <begin position="15"/>
        <end position="37"/>
    </location>
</feature>
<evidence type="ECO:0000313" key="3">
    <source>
        <dbReference type="EMBL" id="EYF06029.1"/>
    </source>
</evidence>
<feature type="transmembrane region" description="Helical" evidence="1">
    <location>
        <begin position="172"/>
        <end position="190"/>
    </location>
</feature>
<dbReference type="SUPFAM" id="SSF48317">
    <property type="entry name" value="Acid phosphatase/Vanadium-dependent haloperoxidase"/>
    <property type="match status" value="1"/>
</dbReference>
<evidence type="ECO:0000256" key="1">
    <source>
        <dbReference type="SAM" id="Phobius"/>
    </source>
</evidence>
<dbReference type="InterPro" id="IPR026841">
    <property type="entry name" value="Aur1/Ipt1"/>
</dbReference>
<proteinExistence type="predicted"/>
<dbReference type="InterPro" id="IPR036938">
    <property type="entry name" value="PAP2/HPO_sf"/>
</dbReference>
<gene>
    <name evidence="3" type="ORF">CAP_2489</name>
</gene>
<name>A0A017T9Y7_9BACT</name>
<accession>A0A017T9Y7</accession>